<name>A0A4Y6UA88_9PROT</name>
<feature type="domain" description="Cation efflux protein cytoplasmic" evidence="9">
    <location>
        <begin position="200"/>
        <end position="277"/>
    </location>
</feature>
<evidence type="ECO:0000313" key="10">
    <source>
        <dbReference type="EMBL" id="QDH14419.1"/>
    </source>
</evidence>
<dbReference type="Proteomes" id="UP000318709">
    <property type="component" value="Chromosome"/>
</dbReference>
<dbReference type="PANTHER" id="PTHR43840:SF15">
    <property type="entry name" value="MITOCHONDRIAL METAL TRANSPORTER 1-RELATED"/>
    <property type="match status" value="1"/>
</dbReference>
<dbReference type="PANTHER" id="PTHR43840">
    <property type="entry name" value="MITOCHONDRIAL METAL TRANSPORTER 1-RELATED"/>
    <property type="match status" value="1"/>
</dbReference>
<dbReference type="GO" id="GO:0006882">
    <property type="term" value="P:intracellular zinc ion homeostasis"/>
    <property type="evidence" value="ECO:0007669"/>
    <property type="project" value="TreeGrafter"/>
</dbReference>
<dbReference type="InterPro" id="IPR027469">
    <property type="entry name" value="Cation_efflux_TMD_sf"/>
</dbReference>
<gene>
    <name evidence="10" type="ORF">E3E12_05565</name>
</gene>
<dbReference type="InterPro" id="IPR036837">
    <property type="entry name" value="Cation_efflux_CTD_sf"/>
</dbReference>
<dbReference type="GO" id="GO:0015086">
    <property type="term" value="F:cadmium ion transmembrane transporter activity"/>
    <property type="evidence" value="ECO:0007669"/>
    <property type="project" value="TreeGrafter"/>
</dbReference>
<evidence type="ECO:0000256" key="3">
    <source>
        <dbReference type="ARBA" id="ARBA00022448"/>
    </source>
</evidence>
<feature type="domain" description="Cation efflux protein transmembrane" evidence="8">
    <location>
        <begin position="6"/>
        <end position="196"/>
    </location>
</feature>
<evidence type="ECO:0000256" key="4">
    <source>
        <dbReference type="ARBA" id="ARBA00022692"/>
    </source>
</evidence>
<dbReference type="GO" id="GO:0005886">
    <property type="term" value="C:plasma membrane"/>
    <property type="evidence" value="ECO:0007669"/>
    <property type="project" value="TreeGrafter"/>
</dbReference>
<reference evidence="10 11" key="1">
    <citation type="submission" date="2019-03" db="EMBL/GenBank/DDBJ databases">
        <title>The complete genome sequence of Swingsia_sp. F3b2 LMG30590(T).</title>
        <authorList>
            <person name="Chua K.-O."/>
            <person name="Chan K.-G."/>
            <person name="See-Too W.-S."/>
        </authorList>
    </citation>
    <scope>NUCLEOTIDE SEQUENCE [LARGE SCALE GENOMIC DNA]</scope>
    <source>
        <strain evidence="10 11">F3b2</strain>
    </source>
</reference>
<sequence length="307" mass="32359">MALGGLLVAVLCLAIKVVAWLVSGSGALLSDALETVLNVLAAAGALAAVHIASQPPDEQHPYGHGKAEYLWAVMEGTLISLTALGIAWGALHEALHLEAPAAPWRGALINALAVVLTLLWLCFLNRAGKRQKSAALLAEAAHLKSDVWASGALLLGVALIPVTHWLWLDPLLSAAVALNTLWTGGKMIQESCNSLMDESPRPEVVNAVRQAIQAHGTEALSAHNLRMRHGGSQLFIELHLVVPGPMSVTRAHSICDRIENAIQHSVGPSSIWIHVEPDTAMAKGAAARVRSGELPINPRTTAKAPQG</sequence>
<feature type="transmembrane region" description="Helical" evidence="7">
    <location>
        <begin position="145"/>
        <end position="167"/>
    </location>
</feature>
<keyword evidence="3" id="KW-0813">Transport</keyword>
<keyword evidence="4 7" id="KW-0812">Transmembrane</keyword>
<dbReference type="Gene3D" id="1.20.1510.10">
    <property type="entry name" value="Cation efflux protein transmembrane domain"/>
    <property type="match status" value="1"/>
</dbReference>
<dbReference type="NCBIfam" id="TIGR01297">
    <property type="entry name" value="CDF"/>
    <property type="match status" value="1"/>
</dbReference>
<dbReference type="OrthoDB" id="9806522at2"/>
<keyword evidence="6 7" id="KW-0472">Membrane</keyword>
<dbReference type="EMBL" id="CP038231">
    <property type="protein sequence ID" value="QDH14419.1"/>
    <property type="molecule type" value="Genomic_DNA"/>
</dbReference>
<evidence type="ECO:0000256" key="5">
    <source>
        <dbReference type="ARBA" id="ARBA00022989"/>
    </source>
</evidence>
<accession>A0A4Y6UA88</accession>
<proteinExistence type="inferred from homology"/>
<evidence type="ECO:0000256" key="2">
    <source>
        <dbReference type="ARBA" id="ARBA00008114"/>
    </source>
</evidence>
<dbReference type="Gene3D" id="3.30.70.1350">
    <property type="entry name" value="Cation efflux protein, cytoplasmic domain"/>
    <property type="match status" value="1"/>
</dbReference>
<feature type="transmembrane region" description="Helical" evidence="7">
    <location>
        <begin position="103"/>
        <end position="124"/>
    </location>
</feature>
<dbReference type="GO" id="GO:0015341">
    <property type="term" value="F:zinc efflux antiporter activity"/>
    <property type="evidence" value="ECO:0007669"/>
    <property type="project" value="TreeGrafter"/>
</dbReference>
<dbReference type="AlphaFoldDB" id="A0A4Y6UA88"/>
<evidence type="ECO:0000256" key="1">
    <source>
        <dbReference type="ARBA" id="ARBA00004141"/>
    </source>
</evidence>
<dbReference type="SUPFAM" id="SSF160240">
    <property type="entry name" value="Cation efflux protein cytoplasmic domain-like"/>
    <property type="match status" value="1"/>
</dbReference>
<evidence type="ECO:0000256" key="7">
    <source>
        <dbReference type="SAM" id="Phobius"/>
    </source>
</evidence>
<comment type="similarity">
    <text evidence="2">Belongs to the cation diffusion facilitator (CDF) transporter (TC 2.A.4) family.</text>
</comment>
<dbReference type="InterPro" id="IPR027470">
    <property type="entry name" value="Cation_efflux_CTD"/>
</dbReference>
<keyword evidence="5 7" id="KW-1133">Transmembrane helix</keyword>
<organism evidence="10 11">
    <name type="scientific">Formicincola oecophyllae</name>
    <dbReference type="NCBI Taxonomy" id="2558361"/>
    <lineage>
        <taxon>Bacteria</taxon>
        <taxon>Pseudomonadati</taxon>
        <taxon>Pseudomonadota</taxon>
        <taxon>Alphaproteobacteria</taxon>
        <taxon>Acetobacterales</taxon>
        <taxon>Acetobacteraceae</taxon>
        <taxon>Formicincola</taxon>
    </lineage>
</organism>
<feature type="transmembrane region" description="Helical" evidence="7">
    <location>
        <begin position="69"/>
        <end position="91"/>
    </location>
</feature>
<dbReference type="Pfam" id="PF16916">
    <property type="entry name" value="ZT_dimer"/>
    <property type="match status" value="1"/>
</dbReference>
<keyword evidence="11" id="KW-1185">Reference proteome</keyword>
<evidence type="ECO:0000313" key="11">
    <source>
        <dbReference type="Proteomes" id="UP000318709"/>
    </source>
</evidence>
<dbReference type="InterPro" id="IPR050291">
    <property type="entry name" value="CDF_Transporter"/>
</dbReference>
<protein>
    <submittedName>
        <fullName evidence="10">Cation transporter</fullName>
    </submittedName>
</protein>
<dbReference type="Pfam" id="PF01545">
    <property type="entry name" value="Cation_efflux"/>
    <property type="match status" value="1"/>
</dbReference>
<dbReference type="KEGG" id="swf:E3E12_05565"/>
<evidence type="ECO:0000259" key="9">
    <source>
        <dbReference type="Pfam" id="PF16916"/>
    </source>
</evidence>
<dbReference type="GO" id="GO:0015093">
    <property type="term" value="F:ferrous iron transmembrane transporter activity"/>
    <property type="evidence" value="ECO:0007669"/>
    <property type="project" value="TreeGrafter"/>
</dbReference>
<comment type="subcellular location">
    <subcellularLocation>
        <location evidence="1">Membrane</location>
        <topology evidence="1">Multi-pass membrane protein</topology>
    </subcellularLocation>
</comment>
<feature type="transmembrane region" description="Helical" evidence="7">
    <location>
        <begin position="35"/>
        <end position="53"/>
    </location>
</feature>
<evidence type="ECO:0000256" key="6">
    <source>
        <dbReference type="ARBA" id="ARBA00023136"/>
    </source>
</evidence>
<dbReference type="SUPFAM" id="SSF161111">
    <property type="entry name" value="Cation efflux protein transmembrane domain-like"/>
    <property type="match status" value="1"/>
</dbReference>
<dbReference type="InterPro" id="IPR058533">
    <property type="entry name" value="Cation_efflux_TM"/>
</dbReference>
<evidence type="ECO:0000259" key="8">
    <source>
        <dbReference type="Pfam" id="PF01545"/>
    </source>
</evidence>
<dbReference type="InterPro" id="IPR002524">
    <property type="entry name" value="Cation_efflux"/>
</dbReference>